<dbReference type="Proteomes" id="UP000217999">
    <property type="component" value="Unassembled WGS sequence"/>
</dbReference>
<sequence>MSVRGTPGTRRRRRVQAAWAAGAQWCCVGVPAAALGQSALEFLCQRFVHIERQEWLRRFAQAQVRDVQGQPLQPAQPLAGNGHIHYQRAVDDELPVPFEVSVLHGDADLLVVDKPHFLTVAPAGRHVQQTVLQRLREQLAQQAPAQAAALAPLHRLDKDTAGLLLLSVNPASRDAYHGLFRDQGMDKEYEAVARWDARFATAEPYCHRSRLEPGGARFFTMQEVPGEPNSQTLLHIVARAGDWALYRLRPLGGRKHQLRVHMAALGVPIRNDAFYPCIDDPPPGDFSRPLQLLARTLRFTDPISGQPRCFHSQRSLQWPPPER</sequence>
<dbReference type="SUPFAM" id="SSF55120">
    <property type="entry name" value="Pseudouridine synthase"/>
    <property type="match status" value="1"/>
</dbReference>
<dbReference type="AlphaFoldDB" id="A0A2A2A540"/>
<dbReference type="Gene3D" id="3.30.2350.10">
    <property type="entry name" value="Pseudouridine synthase"/>
    <property type="match status" value="1"/>
</dbReference>
<dbReference type="InterPro" id="IPR020103">
    <property type="entry name" value="PsdUridine_synth_cat_dom_sf"/>
</dbReference>
<gene>
    <name evidence="2" type="ORF">CK620_12260</name>
</gene>
<dbReference type="InterPro" id="IPR006145">
    <property type="entry name" value="PsdUridine_synth_RsuA/RluA"/>
</dbReference>
<organism evidence="2 3">
    <name type="scientific">Vandammella animalimorsus</name>
    <dbReference type="NCBI Taxonomy" id="2029117"/>
    <lineage>
        <taxon>Bacteria</taxon>
        <taxon>Pseudomonadati</taxon>
        <taxon>Pseudomonadota</taxon>
        <taxon>Betaproteobacteria</taxon>
        <taxon>Burkholderiales</taxon>
        <taxon>Comamonadaceae</taxon>
        <taxon>Vandammella</taxon>
    </lineage>
</organism>
<dbReference type="PROSITE" id="PS01129">
    <property type="entry name" value="PSI_RLU"/>
    <property type="match status" value="1"/>
</dbReference>
<dbReference type="PANTHER" id="PTHR21600:SF84">
    <property type="entry name" value="PSEUDOURIDINE SYNTHASE RSUA_RLUA-LIKE DOMAIN-CONTAINING PROTEIN"/>
    <property type="match status" value="1"/>
</dbReference>
<dbReference type="InterPro" id="IPR050188">
    <property type="entry name" value="RluA_PseudoU_synthase"/>
</dbReference>
<dbReference type="GO" id="GO:0000455">
    <property type="term" value="P:enzyme-directed rRNA pseudouridine synthesis"/>
    <property type="evidence" value="ECO:0007669"/>
    <property type="project" value="TreeGrafter"/>
</dbReference>
<comment type="caution">
    <text evidence="2">The sequence shown here is derived from an EMBL/GenBank/DDBJ whole genome shotgun (WGS) entry which is preliminary data.</text>
</comment>
<evidence type="ECO:0000313" key="2">
    <source>
        <dbReference type="EMBL" id="PAT33640.1"/>
    </source>
</evidence>
<dbReference type="RefSeq" id="WP_095550540.1">
    <property type="nucleotide sequence ID" value="NZ_NSJF01000007.1"/>
</dbReference>
<dbReference type="Pfam" id="PF00849">
    <property type="entry name" value="PseudoU_synth_2"/>
    <property type="match status" value="1"/>
</dbReference>
<proteinExistence type="predicted"/>
<dbReference type="EMBL" id="NSJF01000007">
    <property type="protein sequence ID" value="PAT33640.1"/>
    <property type="molecule type" value="Genomic_DNA"/>
</dbReference>
<evidence type="ECO:0000313" key="3">
    <source>
        <dbReference type="Proteomes" id="UP000217999"/>
    </source>
</evidence>
<name>A0A2A2A540_9BURK</name>
<dbReference type="InterPro" id="IPR006224">
    <property type="entry name" value="PsdUridine_synth_RluA-like_CS"/>
</dbReference>
<dbReference type="GO" id="GO:0003723">
    <property type="term" value="F:RNA binding"/>
    <property type="evidence" value="ECO:0007669"/>
    <property type="project" value="InterPro"/>
</dbReference>
<reference evidence="2 3" key="1">
    <citation type="submission" date="2017-08" db="EMBL/GenBank/DDBJ databases">
        <title>WGS of Clinical strains of the CDC Group NO-1 linked to zoonotic infections in humans.</title>
        <authorList>
            <person name="Bernier A.-M."/>
            <person name="Bernard K."/>
        </authorList>
    </citation>
    <scope>NUCLEOTIDE SEQUENCE [LARGE SCALE GENOMIC DNA]</scope>
    <source>
        <strain evidence="2 3">NML03-0146</strain>
    </source>
</reference>
<dbReference type="GO" id="GO:0140098">
    <property type="term" value="F:catalytic activity, acting on RNA"/>
    <property type="evidence" value="ECO:0007669"/>
    <property type="project" value="UniProtKB-ARBA"/>
</dbReference>
<dbReference type="GO" id="GO:0009982">
    <property type="term" value="F:pseudouridine synthase activity"/>
    <property type="evidence" value="ECO:0007669"/>
    <property type="project" value="InterPro"/>
</dbReference>
<accession>A0A2A2A540</accession>
<feature type="domain" description="Pseudouridine synthase RsuA/RluA-like" evidence="1">
    <location>
        <begin position="108"/>
        <end position="264"/>
    </location>
</feature>
<evidence type="ECO:0000259" key="1">
    <source>
        <dbReference type="Pfam" id="PF00849"/>
    </source>
</evidence>
<dbReference type="PANTHER" id="PTHR21600">
    <property type="entry name" value="MITOCHONDRIAL RNA PSEUDOURIDINE SYNTHASE"/>
    <property type="match status" value="1"/>
</dbReference>
<protein>
    <submittedName>
        <fullName evidence="2">Pseudouridine synthase</fullName>
    </submittedName>
</protein>